<evidence type="ECO:0000256" key="1">
    <source>
        <dbReference type="SAM" id="MobiDB-lite"/>
    </source>
</evidence>
<organism evidence="2 3">
    <name type="scientific">Plakobranchus ocellatus</name>
    <dbReference type="NCBI Taxonomy" id="259542"/>
    <lineage>
        <taxon>Eukaryota</taxon>
        <taxon>Metazoa</taxon>
        <taxon>Spiralia</taxon>
        <taxon>Lophotrochozoa</taxon>
        <taxon>Mollusca</taxon>
        <taxon>Gastropoda</taxon>
        <taxon>Heterobranchia</taxon>
        <taxon>Euthyneura</taxon>
        <taxon>Panpulmonata</taxon>
        <taxon>Sacoglossa</taxon>
        <taxon>Placobranchoidea</taxon>
        <taxon>Plakobranchidae</taxon>
        <taxon>Plakobranchus</taxon>
    </lineage>
</organism>
<dbReference type="Pfam" id="PF15874">
    <property type="entry name" value="Il2rg"/>
    <property type="match status" value="1"/>
</dbReference>
<dbReference type="PANTHER" id="PTHR33887:SF5">
    <property type="entry name" value="PB1 DOMAIN-CONTAINING PROTEIN"/>
    <property type="match status" value="1"/>
</dbReference>
<dbReference type="PANTHER" id="PTHR33887">
    <property type="entry name" value="PB1 DOMAIN-CONTAINING PROTEIN"/>
    <property type="match status" value="1"/>
</dbReference>
<dbReference type="EMBL" id="BLXT01004368">
    <property type="protein sequence ID" value="GFO12016.1"/>
    <property type="molecule type" value="Genomic_DNA"/>
</dbReference>
<reference evidence="2 3" key="1">
    <citation type="journal article" date="2021" name="Elife">
        <title>Chloroplast acquisition without the gene transfer in kleptoplastic sea slugs, Plakobranchus ocellatus.</title>
        <authorList>
            <person name="Maeda T."/>
            <person name="Takahashi S."/>
            <person name="Yoshida T."/>
            <person name="Shimamura S."/>
            <person name="Takaki Y."/>
            <person name="Nagai Y."/>
            <person name="Toyoda A."/>
            <person name="Suzuki Y."/>
            <person name="Arimoto A."/>
            <person name="Ishii H."/>
            <person name="Satoh N."/>
            <person name="Nishiyama T."/>
            <person name="Hasebe M."/>
            <person name="Maruyama T."/>
            <person name="Minagawa J."/>
            <person name="Obokata J."/>
            <person name="Shigenobu S."/>
        </authorList>
    </citation>
    <scope>NUCLEOTIDE SEQUENCE [LARGE SCALE GENOMIC DNA]</scope>
</reference>
<accession>A0AAV4AZM5</accession>
<dbReference type="Proteomes" id="UP000735302">
    <property type="component" value="Unassembled WGS sequence"/>
</dbReference>
<evidence type="ECO:0000313" key="2">
    <source>
        <dbReference type="EMBL" id="GFO12016.1"/>
    </source>
</evidence>
<feature type="compositionally biased region" description="Polar residues" evidence="1">
    <location>
        <begin position="118"/>
        <end position="131"/>
    </location>
</feature>
<protein>
    <submittedName>
        <fullName evidence="2">Uncharacterized protein</fullName>
    </submittedName>
</protein>
<name>A0AAV4AZM5_9GAST</name>
<dbReference type="AlphaFoldDB" id="A0AAV4AZM5"/>
<proteinExistence type="predicted"/>
<feature type="region of interest" description="Disordered" evidence="1">
    <location>
        <begin position="47"/>
        <end position="66"/>
    </location>
</feature>
<evidence type="ECO:0000313" key="3">
    <source>
        <dbReference type="Proteomes" id="UP000735302"/>
    </source>
</evidence>
<keyword evidence="3" id="KW-1185">Reference proteome</keyword>
<comment type="caution">
    <text evidence="2">The sequence shown here is derived from an EMBL/GenBank/DDBJ whole genome shotgun (WGS) entry which is preliminary data.</text>
</comment>
<feature type="compositionally biased region" description="Basic residues" evidence="1">
    <location>
        <begin position="136"/>
        <end position="146"/>
    </location>
</feature>
<feature type="region of interest" description="Disordered" evidence="1">
    <location>
        <begin position="85"/>
        <end position="153"/>
    </location>
</feature>
<gene>
    <name evidence="2" type="ORF">PoB_003852100</name>
</gene>
<sequence length="153" mass="17151">MFVTVKYGDVIDLSDEKGVVKNLRKFPQEYAKEYLKDREILILLRVEKRESPNTGRSSSETGHHAAKTVFTPLLNSLVTNADFMETLNPSREEDSLSEVSSKSSRRRSSTFDMDDLKSNSGRAKSKTSLQSAGRKPATKRALRPPLRKTTTAS</sequence>
<dbReference type="InterPro" id="IPR039471">
    <property type="entry name" value="CXorf65-like"/>
</dbReference>